<dbReference type="SUPFAM" id="SSF54403">
    <property type="entry name" value="Cystatin/monellin"/>
    <property type="match status" value="3"/>
</dbReference>
<organism evidence="1 2">
    <name type="scientific">Arabidopsis arenosa</name>
    <name type="common">Sand rock-cress</name>
    <name type="synonym">Cardaminopsis arenosa</name>
    <dbReference type="NCBI Taxonomy" id="38785"/>
    <lineage>
        <taxon>Eukaryota</taxon>
        <taxon>Viridiplantae</taxon>
        <taxon>Streptophyta</taxon>
        <taxon>Embryophyta</taxon>
        <taxon>Tracheophyta</taxon>
        <taxon>Spermatophyta</taxon>
        <taxon>Magnoliopsida</taxon>
        <taxon>eudicotyledons</taxon>
        <taxon>Gunneridae</taxon>
        <taxon>Pentapetalae</taxon>
        <taxon>rosids</taxon>
        <taxon>malvids</taxon>
        <taxon>Brassicales</taxon>
        <taxon>Brassicaceae</taxon>
        <taxon>Camelineae</taxon>
        <taxon>Arabidopsis</taxon>
    </lineage>
</organism>
<gene>
    <name evidence="1" type="ORF">AARE701A_LOCUS4087</name>
</gene>
<dbReference type="NCBIfam" id="TIGR01638">
    <property type="entry name" value="Atha_cystat_rel"/>
    <property type="match status" value="3"/>
</dbReference>
<dbReference type="PANTHER" id="PTHR31228">
    <property type="entry name" value="CYSTATIN/MONELLIN SUPERFAMILY PROTEIN"/>
    <property type="match status" value="1"/>
</dbReference>
<dbReference type="Proteomes" id="UP000682877">
    <property type="component" value="Chromosome 2"/>
</dbReference>
<sequence>MVESFEGWTSWVEDAYLLCTPEDPECLKHHYITRTEKDEPQYTVDEEISMMNEQITKSEGFDIDFSLFRCLFNYHLVDPDDYDFLEDETTETNGDFMKRLSQESLKRYNDECGTKFEFHEVVKANFHGSVGYMFLITFQVFDPSDDQEKTFQARIRYTTHYPTEFVFCRPKPNPEVDSGETYKEDVKGWTSWVEDAYLLCTPEDPECLKHHYITRTEKDEPQYTVEEEIAMMNEQIENSEGFDIDFSLFRCLFNYHLVDPDDIDFVEEPETNGDLMKRLSKESLNVFNKEEGTEFEFVKVVKANFHYSAGFMFLITFQVLDPSDNQEKLFQARVRYSTRFPAEYVFCRPRPEPEVDSDDTSEEDVKGWVTWLEPAYLLWKPGGRGYERPSYMTKTEKDEPKLTPEQELALMTKEVNASDGFDIDFSSFRCVFNYHPAVLHSDLFADDDFETTEDFLKMLAQEALDVYNGRHVTEYELVKVVTANYHFACAIMFLITFQVKDPYDDKIKLFQTRVRQVKYIGIKKVVKSHVPKDVKKQKLEDELLCATRS</sequence>
<protein>
    <recommendedName>
        <fullName evidence="3">Cystatin domain-containing protein</fullName>
    </recommendedName>
</protein>
<dbReference type="PANTHER" id="PTHR31228:SF36">
    <property type="entry name" value="CYSTATIN_MONELLIN SUPERFAMILY PROTEIN"/>
    <property type="match status" value="1"/>
</dbReference>
<dbReference type="EMBL" id="LR999452">
    <property type="protein sequence ID" value="CAE5962326.1"/>
    <property type="molecule type" value="Genomic_DNA"/>
</dbReference>
<evidence type="ECO:0000313" key="1">
    <source>
        <dbReference type="EMBL" id="CAE5962326.1"/>
    </source>
</evidence>
<proteinExistence type="predicted"/>
<evidence type="ECO:0008006" key="3">
    <source>
        <dbReference type="Google" id="ProtNLM"/>
    </source>
</evidence>
<accession>A0A8S1ZL32</accession>
<dbReference type="InterPro" id="IPR046350">
    <property type="entry name" value="Cystatin_sf"/>
</dbReference>
<name>A0A8S1ZL32_ARAAE</name>
<evidence type="ECO:0000313" key="2">
    <source>
        <dbReference type="Proteomes" id="UP000682877"/>
    </source>
</evidence>
<dbReference type="InterPro" id="IPR006525">
    <property type="entry name" value="Cystatin-related_pln"/>
</dbReference>
<keyword evidence="2" id="KW-1185">Reference proteome</keyword>
<dbReference type="AlphaFoldDB" id="A0A8S1ZL32"/>
<reference evidence="1" key="1">
    <citation type="submission" date="2021-01" db="EMBL/GenBank/DDBJ databases">
        <authorList>
            <person name="Bezrukov I."/>
        </authorList>
    </citation>
    <scope>NUCLEOTIDE SEQUENCE</scope>
</reference>
<dbReference type="Gene3D" id="3.10.450.10">
    <property type="match status" value="2"/>
</dbReference>